<dbReference type="PRINTS" id="PR00251">
    <property type="entry name" value="BACTRLOPSIN"/>
</dbReference>
<gene>
    <name evidence="12" type="ORF">ASPWEDRAFT_42481</name>
</gene>
<evidence type="ECO:0000256" key="4">
    <source>
        <dbReference type="ARBA" id="ARBA00022606"/>
    </source>
</evidence>
<dbReference type="Pfam" id="PF01036">
    <property type="entry name" value="Bac_rhodopsin"/>
    <property type="match status" value="1"/>
</dbReference>
<feature type="transmembrane region" description="Helical" evidence="11">
    <location>
        <begin position="151"/>
        <end position="172"/>
    </location>
</feature>
<evidence type="ECO:0000256" key="8">
    <source>
        <dbReference type="ARBA" id="ARBA00022991"/>
    </source>
</evidence>
<dbReference type="AlphaFoldDB" id="A0A1L9RHR4"/>
<comment type="subcellular location">
    <subcellularLocation>
        <location evidence="1">Membrane</location>
        <topology evidence="1">Multi-pass membrane protein</topology>
    </subcellularLocation>
</comment>
<keyword evidence="7 11" id="KW-1133">Transmembrane helix</keyword>
<evidence type="ECO:0000256" key="2">
    <source>
        <dbReference type="ARBA" id="ARBA00008130"/>
    </source>
</evidence>
<dbReference type="STRING" id="1073089.A0A1L9RHR4"/>
<evidence type="ECO:0000256" key="10">
    <source>
        <dbReference type="ARBA" id="ARBA00023170"/>
    </source>
</evidence>
<evidence type="ECO:0000256" key="11">
    <source>
        <dbReference type="SAM" id="Phobius"/>
    </source>
</evidence>
<evidence type="ECO:0008006" key="14">
    <source>
        <dbReference type="Google" id="ProtNLM"/>
    </source>
</evidence>
<dbReference type="SMART" id="SM01021">
    <property type="entry name" value="Bac_rhodopsin"/>
    <property type="match status" value="1"/>
</dbReference>
<dbReference type="GO" id="GO:0009881">
    <property type="term" value="F:photoreceptor activity"/>
    <property type="evidence" value="ECO:0007669"/>
    <property type="project" value="UniProtKB-KW"/>
</dbReference>
<evidence type="ECO:0000313" key="12">
    <source>
        <dbReference type="EMBL" id="OJJ34479.1"/>
    </source>
</evidence>
<feature type="transmembrane region" description="Helical" evidence="11">
    <location>
        <begin position="71"/>
        <end position="90"/>
    </location>
</feature>
<dbReference type="GO" id="GO:0007602">
    <property type="term" value="P:phototransduction"/>
    <property type="evidence" value="ECO:0007669"/>
    <property type="project" value="UniProtKB-KW"/>
</dbReference>
<keyword evidence="6" id="KW-0681">Retinal protein</keyword>
<evidence type="ECO:0000256" key="1">
    <source>
        <dbReference type="ARBA" id="ARBA00004141"/>
    </source>
</evidence>
<dbReference type="FunFam" id="1.20.1070.10:FF:000160">
    <property type="entry name" value="Related to Opsin-1"/>
    <property type="match status" value="1"/>
</dbReference>
<dbReference type="OrthoDB" id="10261467at2759"/>
<feature type="transmembrane region" description="Helical" evidence="11">
    <location>
        <begin position="248"/>
        <end position="267"/>
    </location>
</feature>
<dbReference type="RefSeq" id="XP_040688155.1">
    <property type="nucleotide sequence ID" value="XM_040835788.1"/>
</dbReference>
<keyword evidence="5 11" id="KW-0812">Transmembrane</keyword>
<keyword evidence="3" id="KW-0600">Photoreceptor protein</keyword>
<dbReference type="CDD" id="cd15028">
    <property type="entry name" value="7tm_Opsin-1_euk"/>
    <property type="match status" value="1"/>
</dbReference>
<dbReference type="VEuPathDB" id="FungiDB:ASPWEDRAFT_42481"/>
<dbReference type="PANTHER" id="PTHR28286:SF2">
    <property type="entry name" value="BACTERIORHODOPSIN _OPSIN, NOPA (EUROFUNG)"/>
    <property type="match status" value="1"/>
</dbReference>
<dbReference type="GO" id="GO:0005783">
    <property type="term" value="C:endoplasmic reticulum"/>
    <property type="evidence" value="ECO:0007669"/>
    <property type="project" value="TreeGrafter"/>
</dbReference>
<keyword evidence="8" id="KW-0157">Chromophore</keyword>
<evidence type="ECO:0000313" key="13">
    <source>
        <dbReference type="Proteomes" id="UP000184383"/>
    </source>
</evidence>
<evidence type="ECO:0000256" key="7">
    <source>
        <dbReference type="ARBA" id="ARBA00022989"/>
    </source>
</evidence>
<reference evidence="13" key="1">
    <citation type="journal article" date="2017" name="Genome Biol.">
        <title>Comparative genomics reveals high biological diversity and specific adaptations in the industrially and medically important fungal genus Aspergillus.</title>
        <authorList>
            <person name="de Vries R.P."/>
            <person name="Riley R."/>
            <person name="Wiebenga A."/>
            <person name="Aguilar-Osorio G."/>
            <person name="Amillis S."/>
            <person name="Uchima C.A."/>
            <person name="Anderluh G."/>
            <person name="Asadollahi M."/>
            <person name="Askin M."/>
            <person name="Barry K."/>
            <person name="Battaglia E."/>
            <person name="Bayram O."/>
            <person name="Benocci T."/>
            <person name="Braus-Stromeyer S.A."/>
            <person name="Caldana C."/>
            <person name="Canovas D."/>
            <person name="Cerqueira G.C."/>
            <person name="Chen F."/>
            <person name="Chen W."/>
            <person name="Choi C."/>
            <person name="Clum A."/>
            <person name="Dos Santos R.A."/>
            <person name="Damasio A.R."/>
            <person name="Diallinas G."/>
            <person name="Emri T."/>
            <person name="Fekete E."/>
            <person name="Flipphi M."/>
            <person name="Freyberg S."/>
            <person name="Gallo A."/>
            <person name="Gournas C."/>
            <person name="Habgood R."/>
            <person name="Hainaut M."/>
            <person name="Harispe M.L."/>
            <person name="Henrissat B."/>
            <person name="Hilden K.S."/>
            <person name="Hope R."/>
            <person name="Hossain A."/>
            <person name="Karabika E."/>
            <person name="Karaffa L."/>
            <person name="Karanyi Z."/>
            <person name="Krasevec N."/>
            <person name="Kuo A."/>
            <person name="Kusch H."/>
            <person name="LaButti K."/>
            <person name="Lagendijk E.L."/>
            <person name="Lapidus A."/>
            <person name="Levasseur A."/>
            <person name="Lindquist E."/>
            <person name="Lipzen A."/>
            <person name="Logrieco A.F."/>
            <person name="MacCabe A."/>
            <person name="Maekelae M.R."/>
            <person name="Malavazi I."/>
            <person name="Melin P."/>
            <person name="Meyer V."/>
            <person name="Mielnichuk N."/>
            <person name="Miskei M."/>
            <person name="Molnar A.P."/>
            <person name="Mule G."/>
            <person name="Ngan C.Y."/>
            <person name="Orejas M."/>
            <person name="Orosz E."/>
            <person name="Ouedraogo J.P."/>
            <person name="Overkamp K.M."/>
            <person name="Park H.-S."/>
            <person name="Perrone G."/>
            <person name="Piumi F."/>
            <person name="Punt P.J."/>
            <person name="Ram A.F."/>
            <person name="Ramon A."/>
            <person name="Rauscher S."/>
            <person name="Record E."/>
            <person name="Riano-Pachon D.M."/>
            <person name="Robert V."/>
            <person name="Roehrig J."/>
            <person name="Ruller R."/>
            <person name="Salamov A."/>
            <person name="Salih N.S."/>
            <person name="Samson R.A."/>
            <person name="Sandor E."/>
            <person name="Sanguinetti M."/>
            <person name="Schuetze T."/>
            <person name="Sepcic K."/>
            <person name="Shelest E."/>
            <person name="Sherlock G."/>
            <person name="Sophianopoulou V."/>
            <person name="Squina F.M."/>
            <person name="Sun H."/>
            <person name="Susca A."/>
            <person name="Todd R.B."/>
            <person name="Tsang A."/>
            <person name="Unkles S.E."/>
            <person name="van de Wiele N."/>
            <person name="van Rossen-Uffink D."/>
            <person name="Oliveira J.V."/>
            <person name="Vesth T.C."/>
            <person name="Visser J."/>
            <person name="Yu J.-H."/>
            <person name="Zhou M."/>
            <person name="Andersen M.R."/>
            <person name="Archer D.B."/>
            <person name="Baker S.E."/>
            <person name="Benoit I."/>
            <person name="Brakhage A.A."/>
            <person name="Braus G.H."/>
            <person name="Fischer R."/>
            <person name="Frisvad J.C."/>
            <person name="Goldman G.H."/>
            <person name="Houbraken J."/>
            <person name="Oakley B."/>
            <person name="Pocsi I."/>
            <person name="Scazzocchio C."/>
            <person name="Seiboth B."/>
            <person name="vanKuyk P.A."/>
            <person name="Wortman J."/>
            <person name="Dyer P.S."/>
            <person name="Grigoriev I.V."/>
        </authorList>
    </citation>
    <scope>NUCLEOTIDE SEQUENCE [LARGE SCALE GENOMIC DNA]</scope>
    <source>
        <strain evidence="13">DTO 134E9</strain>
    </source>
</reference>
<feature type="transmembrane region" description="Helical" evidence="11">
    <location>
        <begin position="178"/>
        <end position="196"/>
    </location>
</feature>
<keyword evidence="9 11" id="KW-0472">Membrane</keyword>
<dbReference type="GeneID" id="63751636"/>
<comment type="similarity">
    <text evidence="2">Belongs to the archaeal/bacterial/fungal opsin family.</text>
</comment>
<evidence type="ECO:0000256" key="3">
    <source>
        <dbReference type="ARBA" id="ARBA00022543"/>
    </source>
</evidence>
<feature type="transmembrane region" description="Helical" evidence="11">
    <location>
        <begin position="43"/>
        <end position="59"/>
    </location>
</feature>
<dbReference type="Gene3D" id="1.20.1070.10">
    <property type="entry name" value="Rhodopsin 7-helix transmembrane proteins"/>
    <property type="match status" value="1"/>
</dbReference>
<name>A0A1L9RHR4_ASPWE</name>
<protein>
    <recommendedName>
        <fullName evidence="14">Opsin</fullName>
    </recommendedName>
</protein>
<dbReference type="Proteomes" id="UP000184383">
    <property type="component" value="Unassembled WGS sequence"/>
</dbReference>
<proteinExistence type="inferred from homology"/>
<keyword evidence="10" id="KW-0675">Receptor</keyword>
<evidence type="ECO:0000256" key="6">
    <source>
        <dbReference type="ARBA" id="ARBA00022925"/>
    </source>
</evidence>
<accession>A0A1L9RHR4</accession>
<feature type="transmembrane region" description="Helical" evidence="11">
    <location>
        <begin position="126"/>
        <end position="144"/>
    </location>
</feature>
<keyword evidence="13" id="KW-1185">Reference proteome</keyword>
<organism evidence="12 13">
    <name type="scientific">Aspergillus wentii DTO 134E9</name>
    <dbReference type="NCBI Taxonomy" id="1073089"/>
    <lineage>
        <taxon>Eukaryota</taxon>
        <taxon>Fungi</taxon>
        <taxon>Dikarya</taxon>
        <taxon>Ascomycota</taxon>
        <taxon>Pezizomycotina</taxon>
        <taxon>Eurotiomycetes</taxon>
        <taxon>Eurotiomycetidae</taxon>
        <taxon>Eurotiales</taxon>
        <taxon>Aspergillaceae</taxon>
        <taxon>Aspergillus</taxon>
        <taxon>Aspergillus subgen. Cremei</taxon>
    </lineage>
</organism>
<evidence type="ECO:0000256" key="9">
    <source>
        <dbReference type="ARBA" id="ARBA00023136"/>
    </source>
</evidence>
<dbReference type="InterPro" id="IPR001425">
    <property type="entry name" value="Arc/bac/fun_rhodopsins"/>
</dbReference>
<evidence type="ECO:0000256" key="5">
    <source>
        <dbReference type="ARBA" id="ARBA00022692"/>
    </source>
</evidence>
<dbReference type="GO" id="GO:0005886">
    <property type="term" value="C:plasma membrane"/>
    <property type="evidence" value="ECO:0007669"/>
    <property type="project" value="TreeGrafter"/>
</dbReference>
<keyword evidence="4" id="KW-0716">Sensory transduction</keyword>
<dbReference type="PANTHER" id="PTHR28286">
    <property type="match status" value="1"/>
</dbReference>
<sequence length="300" mass="32894">MIIESKIPPVPPIPTQTSISPIPTVVPGNTPVYQELHGTGHRTLWVVAILMGISSLVFYTLSARAPLPKRVFHTLISISTTVSFIVYLALATGQGISWKHDSIIEKHEHVPDTTRDFFRQVFWLRYVNWFLTEPLTLINLTLLSGLPGAHLLVAIVADYVMLSSGILGTYAGHTPARWVWFTVSALGYLTLIYQVGIHGSKAVSNKDTQTRRFFGSYVGVTLLVKVLYPIAIAAGSLSLKMNIDGESVLFAIYDIFTQGILGYWLLIAHNSASGVTSHVDGFWSRGTGTEGAIRIEEEGA</sequence>
<dbReference type="SUPFAM" id="SSF81321">
    <property type="entry name" value="Family A G protein-coupled receptor-like"/>
    <property type="match status" value="1"/>
</dbReference>
<feature type="transmembrane region" description="Helical" evidence="11">
    <location>
        <begin position="217"/>
        <end position="236"/>
    </location>
</feature>
<dbReference type="EMBL" id="KV878213">
    <property type="protein sequence ID" value="OJJ34479.1"/>
    <property type="molecule type" value="Genomic_DNA"/>
</dbReference>